<accession>A0ABW3AXM5</accession>
<evidence type="ECO:0000313" key="2">
    <source>
        <dbReference type="Proteomes" id="UP001597010"/>
    </source>
</evidence>
<organism evidence="1 2">
    <name type="scientific">Mucilaginibacter litoreus</name>
    <dbReference type="NCBI Taxonomy" id="1048221"/>
    <lineage>
        <taxon>Bacteria</taxon>
        <taxon>Pseudomonadati</taxon>
        <taxon>Bacteroidota</taxon>
        <taxon>Sphingobacteriia</taxon>
        <taxon>Sphingobacteriales</taxon>
        <taxon>Sphingobacteriaceae</taxon>
        <taxon>Mucilaginibacter</taxon>
    </lineage>
</organism>
<dbReference type="Proteomes" id="UP001597010">
    <property type="component" value="Unassembled WGS sequence"/>
</dbReference>
<gene>
    <name evidence="1" type="ORF">ACFQZX_18555</name>
</gene>
<reference evidence="2" key="1">
    <citation type="journal article" date="2019" name="Int. J. Syst. Evol. Microbiol.">
        <title>The Global Catalogue of Microorganisms (GCM) 10K type strain sequencing project: providing services to taxonomists for standard genome sequencing and annotation.</title>
        <authorList>
            <consortium name="The Broad Institute Genomics Platform"/>
            <consortium name="The Broad Institute Genome Sequencing Center for Infectious Disease"/>
            <person name="Wu L."/>
            <person name="Ma J."/>
        </authorList>
    </citation>
    <scope>NUCLEOTIDE SEQUENCE [LARGE SCALE GENOMIC DNA]</scope>
    <source>
        <strain evidence="2">CCUG 61484</strain>
    </source>
</reference>
<protein>
    <submittedName>
        <fullName evidence="1">Thiamine pyrophosphokinase</fullName>
    </submittedName>
</protein>
<dbReference type="RefSeq" id="WP_377118214.1">
    <property type="nucleotide sequence ID" value="NZ_JBHTHZ010000014.1"/>
</dbReference>
<dbReference type="EMBL" id="JBHTHZ010000014">
    <property type="protein sequence ID" value="MFD0795630.1"/>
    <property type="molecule type" value="Genomic_DNA"/>
</dbReference>
<sequence length="189" mass="20833">MSSHHIVREKQEPALVVLGLKHFSDELLGQLLEWSPTVITVPDVAEQLNAQVIKIDYIIADTIDEALQADVKRIAPGSEPAIQAALGYLTHSGYKAVNVVADDIVLKDFEEFVDKINQVIYSGGQKTYAITSGFSKWKPAGDIVQLLTDSTGLSISGYYQREGNKITTIQDGFLSLKFDSPFIFIAEEM</sequence>
<comment type="caution">
    <text evidence="1">The sequence shown here is derived from an EMBL/GenBank/DDBJ whole genome shotgun (WGS) entry which is preliminary data.</text>
</comment>
<proteinExistence type="predicted"/>
<keyword evidence="2" id="KW-1185">Reference proteome</keyword>
<name>A0ABW3AXM5_9SPHI</name>
<evidence type="ECO:0000313" key="1">
    <source>
        <dbReference type="EMBL" id="MFD0795630.1"/>
    </source>
</evidence>